<reference evidence="2 3" key="1">
    <citation type="journal article" date="2018" name="Sci. Rep.">
        <title>Characterisation of pathogen-specific regions and novel effector candidates in Fusarium oxysporum f. sp. cepae.</title>
        <authorList>
            <person name="Armitage A.D."/>
            <person name="Taylor A."/>
            <person name="Sobczyk M.K."/>
            <person name="Baxter L."/>
            <person name="Greenfield B.P."/>
            <person name="Bates H.J."/>
            <person name="Wilson F."/>
            <person name="Jackson A.C."/>
            <person name="Ott S."/>
            <person name="Harrison R.J."/>
            <person name="Clarkson J.P."/>
        </authorList>
    </citation>
    <scope>NUCLEOTIDE SEQUENCE [LARGE SCALE GENOMIC DNA]</scope>
    <source>
        <strain evidence="2 3">Fo_A13</strain>
    </source>
</reference>
<comment type="caution">
    <text evidence="2">The sequence shown here is derived from an EMBL/GenBank/DDBJ whole genome shotgun (WGS) entry which is preliminary data.</text>
</comment>
<feature type="region of interest" description="Disordered" evidence="1">
    <location>
        <begin position="19"/>
        <end position="38"/>
    </location>
</feature>
<dbReference type="EMBL" id="MRCX01000008">
    <property type="protein sequence ID" value="RKK85040.1"/>
    <property type="molecule type" value="Genomic_DNA"/>
</dbReference>
<evidence type="ECO:0000313" key="2">
    <source>
        <dbReference type="EMBL" id="RKK85040.1"/>
    </source>
</evidence>
<dbReference type="AlphaFoldDB" id="A0A420NXL6"/>
<proteinExistence type="predicted"/>
<sequence>MSLAVIAAIQAFQTEEKELEKYDPEEKDLKDKKPAAKQ</sequence>
<accession>A0A420NXL6</accession>
<evidence type="ECO:0000313" key="3">
    <source>
        <dbReference type="Proteomes" id="UP000285084"/>
    </source>
</evidence>
<evidence type="ECO:0000256" key="1">
    <source>
        <dbReference type="SAM" id="MobiDB-lite"/>
    </source>
</evidence>
<protein>
    <submittedName>
        <fullName evidence="2">Uncharacterized protein</fullName>
    </submittedName>
</protein>
<dbReference type="Proteomes" id="UP000285084">
    <property type="component" value="Unassembled WGS sequence"/>
</dbReference>
<name>A0A420NXL6_FUSOX</name>
<organism evidence="2 3">
    <name type="scientific">Fusarium oxysporum</name>
    <name type="common">Fusarium vascular wilt</name>
    <dbReference type="NCBI Taxonomy" id="5507"/>
    <lineage>
        <taxon>Eukaryota</taxon>
        <taxon>Fungi</taxon>
        <taxon>Dikarya</taxon>
        <taxon>Ascomycota</taxon>
        <taxon>Pezizomycotina</taxon>
        <taxon>Sordariomycetes</taxon>
        <taxon>Hypocreomycetidae</taxon>
        <taxon>Hypocreales</taxon>
        <taxon>Nectriaceae</taxon>
        <taxon>Fusarium</taxon>
        <taxon>Fusarium oxysporum species complex</taxon>
    </lineage>
</organism>
<gene>
    <name evidence="2" type="ORF">BFJ69_g1741</name>
</gene>